<dbReference type="PANTHER" id="PTHR43133">
    <property type="entry name" value="RNA POLYMERASE ECF-TYPE SIGMA FACTO"/>
    <property type="match status" value="1"/>
</dbReference>
<dbReference type="Pfam" id="PF04542">
    <property type="entry name" value="Sigma70_r2"/>
    <property type="match status" value="1"/>
</dbReference>
<dbReference type="InterPro" id="IPR039425">
    <property type="entry name" value="RNA_pol_sigma-70-like"/>
</dbReference>
<gene>
    <name evidence="8" type="ORF">PB01_15550</name>
</gene>
<keyword evidence="2" id="KW-0805">Transcription regulation</keyword>
<dbReference type="Pfam" id="PF08281">
    <property type="entry name" value="Sigma70_r4_2"/>
    <property type="match status" value="1"/>
</dbReference>
<dbReference type="GO" id="GO:0003677">
    <property type="term" value="F:DNA binding"/>
    <property type="evidence" value="ECO:0007669"/>
    <property type="project" value="UniProtKB-KW"/>
</dbReference>
<dbReference type="InterPro" id="IPR007627">
    <property type="entry name" value="RNA_pol_sigma70_r2"/>
</dbReference>
<evidence type="ECO:0000313" key="8">
    <source>
        <dbReference type="EMBL" id="QFG00128.1"/>
    </source>
</evidence>
<dbReference type="Gene3D" id="1.10.1740.10">
    <property type="match status" value="1"/>
</dbReference>
<dbReference type="RefSeq" id="WP_151701015.1">
    <property type="nucleotide sequence ID" value="NZ_CP031223.1"/>
</dbReference>
<dbReference type="InterPro" id="IPR013325">
    <property type="entry name" value="RNA_pol_sigma_r2"/>
</dbReference>
<reference evidence="8 9" key="1">
    <citation type="submission" date="2018-07" db="EMBL/GenBank/DDBJ databases">
        <title>Complete genome sequence of Psychrobacillus sp. PB01, isolated from iceberg, and comparative genome analysis of Psychrobacillus strains.</title>
        <authorList>
            <person name="Lee P.C."/>
        </authorList>
    </citation>
    <scope>NUCLEOTIDE SEQUENCE [LARGE SCALE GENOMIC DNA]</scope>
    <source>
        <strain evidence="8 9">PB01</strain>
    </source>
</reference>
<evidence type="ECO:0000256" key="5">
    <source>
        <dbReference type="ARBA" id="ARBA00023163"/>
    </source>
</evidence>
<sequence length="184" mass="22162">MKKTRHDELEAVYLAFAKPLYFYLLKLTGSDIMAEELVQETFYRATLSLDLYEGRQVKTWLFKVARNAYMDEWRKRRRWGWIPFYNHLSNSTDFISPYGVPEDGLLVKEVADEVKNILELLPENYRTILYLREYEQFTYEELAKTLDISLDQVKVNLYRARQRFKQLAEKLGKDFERGDRYDVE</sequence>
<dbReference type="OrthoDB" id="9795666at2"/>
<name>A0A5J6SV41_9BACI</name>
<dbReference type="CDD" id="cd06171">
    <property type="entry name" value="Sigma70_r4"/>
    <property type="match status" value="1"/>
</dbReference>
<evidence type="ECO:0000259" key="6">
    <source>
        <dbReference type="Pfam" id="PF04542"/>
    </source>
</evidence>
<keyword evidence="4" id="KW-0238">DNA-binding</keyword>
<organism evidence="8 9">
    <name type="scientific">Psychrobacillus glaciei</name>
    <dbReference type="NCBI Taxonomy" id="2283160"/>
    <lineage>
        <taxon>Bacteria</taxon>
        <taxon>Bacillati</taxon>
        <taxon>Bacillota</taxon>
        <taxon>Bacilli</taxon>
        <taxon>Bacillales</taxon>
        <taxon>Bacillaceae</taxon>
        <taxon>Psychrobacillus</taxon>
    </lineage>
</organism>
<dbReference type="KEGG" id="psyo:PB01_15550"/>
<dbReference type="PANTHER" id="PTHR43133:SF52">
    <property type="entry name" value="ECF RNA POLYMERASE SIGMA FACTOR SIGL"/>
    <property type="match status" value="1"/>
</dbReference>
<dbReference type="InterPro" id="IPR013249">
    <property type="entry name" value="RNA_pol_sigma70_r4_t2"/>
</dbReference>
<accession>A0A5J6SV41</accession>
<keyword evidence="5" id="KW-0804">Transcription</keyword>
<evidence type="ECO:0000256" key="1">
    <source>
        <dbReference type="ARBA" id="ARBA00010641"/>
    </source>
</evidence>
<dbReference type="InterPro" id="IPR013324">
    <property type="entry name" value="RNA_pol_sigma_r3/r4-like"/>
</dbReference>
<comment type="similarity">
    <text evidence="1">Belongs to the sigma-70 factor family. ECF subfamily.</text>
</comment>
<dbReference type="GO" id="GO:0016987">
    <property type="term" value="F:sigma factor activity"/>
    <property type="evidence" value="ECO:0007669"/>
    <property type="project" value="UniProtKB-KW"/>
</dbReference>
<proteinExistence type="inferred from homology"/>
<dbReference type="EMBL" id="CP031223">
    <property type="protein sequence ID" value="QFG00128.1"/>
    <property type="molecule type" value="Genomic_DNA"/>
</dbReference>
<feature type="domain" description="RNA polymerase sigma-70 region 2" evidence="6">
    <location>
        <begin position="13"/>
        <end position="78"/>
    </location>
</feature>
<dbReference type="NCBIfam" id="TIGR02937">
    <property type="entry name" value="sigma70-ECF"/>
    <property type="match status" value="1"/>
</dbReference>
<protein>
    <submittedName>
        <fullName evidence="8">RNA polymerase</fullName>
    </submittedName>
</protein>
<feature type="domain" description="RNA polymerase sigma factor 70 region 4 type 2" evidence="7">
    <location>
        <begin position="113"/>
        <end position="163"/>
    </location>
</feature>
<dbReference type="InterPro" id="IPR014296">
    <property type="entry name" value="RNA_pol_sigma-M_bacilli"/>
</dbReference>
<evidence type="ECO:0000256" key="3">
    <source>
        <dbReference type="ARBA" id="ARBA00023082"/>
    </source>
</evidence>
<dbReference type="Gene3D" id="1.10.10.10">
    <property type="entry name" value="Winged helix-like DNA-binding domain superfamily/Winged helix DNA-binding domain"/>
    <property type="match status" value="1"/>
</dbReference>
<dbReference type="AlphaFoldDB" id="A0A5J6SV41"/>
<dbReference type="Proteomes" id="UP000325517">
    <property type="component" value="Chromosome"/>
</dbReference>
<evidence type="ECO:0000313" key="9">
    <source>
        <dbReference type="Proteomes" id="UP000325517"/>
    </source>
</evidence>
<dbReference type="InterPro" id="IPR014284">
    <property type="entry name" value="RNA_pol_sigma-70_dom"/>
</dbReference>
<dbReference type="InterPro" id="IPR036388">
    <property type="entry name" value="WH-like_DNA-bd_sf"/>
</dbReference>
<evidence type="ECO:0000256" key="2">
    <source>
        <dbReference type="ARBA" id="ARBA00023015"/>
    </source>
</evidence>
<dbReference type="SUPFAM" id="SSF88659">
    <property type="entry name" value="Sigma3 and sigma4 domains of RNA polymerase sigma factors"/>
    <property type="match status" value="1"/>
</dbReference>
<dbReference type="GO" id="GO:0006352">
    <property type="term" value="P:DNA-templated transcription initiation"/>
    <property type="evidence" value="ECO:0007669"/>
    <property type="project" value="InterPro"/>
</dbReference>
<dbReference type="NCBIfam" id="TIGR02950">
    <property type="entry name" value="SigM_subfam"/>
    <property type="match status" value="1"/>
</dbReference>
<keyword evidence="3" id="KW-0731">Sigma factor</keyword>
<evidence type="ECO:0000256" key="4">
    <source>
        <dbReference type="ARBA" id="ARBA00023125"/>
    </source>
</evidence>
<evidence type="ECO:0000259" key="7">
    <source>
        <dbReference type="Pfam" id="PF08281"/>
    </source>
</evidence>
<keyword evidence="9" id="KW-1185">Reference proteome</keyword>
<dbReference type="SUPFAM" id="SSF88946">
    <property type="entry name" value="Sigma2 domain of RNA polymerase sigma factors"/>
    <property type="match status" value="1"/>
</dbReference>